<dbReference type="SMART" id="SM00219">
    <property type="entry name" value="TyrKc"/>
    <property type="match status" value="1"/>
</dbReference>
<keyword evidence="9" id="KW-1185">Reference proteome</keyword>
<dbReference type="FunCoup" id="A0A6P4A240">
    <property type="interactions" value="161"/>
</dbReference>
<keyword evidence="1" id="KW-0597">Phosphoprotein</keyword>
<dbReference type="InterPro" id="IPR001245">
    <property type="entry name" value="Ser-Thr/Tyr_kinase_cat_dom"/>
</dbReference>
<dbReference type="Gene3D" id="1.10.510.10">
    <property type="entry name" value="Transferase(Phosphotransferase) domain 1"/>
    <property type="match status" value="1"/>
</dbReference>
<dbReference type="RefSeq" id="XP_015887013.2">
    <property type="nucleotide sequence ID" value="XM_016031527.4"/>
</dbReference>
<evidence type="ECO:0000313" key="10">
    <source>
        <dbReference type="RefSeq" id="XP_015887013.2"/>
    </source>
</evidence>
<evidence type="ECO:0000259" key="8">
    <source>
        <dbReference type="PROSITE" id="PS50011"/>
    </source>
</evidence>
<dbReference type="CDD" id="cd14066">
    <property type="entry name" value="STKc_IRAK"/>
    <property type="match status" value="1"/>
</dbReference>
<dbReference type="InParanoid" id="A0A6P4A240"/>
<dbReference type="InterPro" id="IPR011009">
    <property type="entry name" value="Kinase-like_dom_sf"/>
</dbReference>
<dbReference type="Gene3D" id="3.30.200.20">
    <property type="entry name" value="Phosphorylase Kinase, domain 1"/>
    <property type="match status" value="1"/>
</dbReference>
<dbReference type="PROSITE" id="PS50011">
    <property type="entry name" value="PROTEIN_KINASE_DOM"/>
    <property type="match status" value="1"/>
</dbReference>
<dbReference type="GO" id="GO:0005524">
    <property type="term" value="F:ATP binding"/>
    <property type="evidence" value="ECO:0007669"/>
    <property type="project" value="UniProtKB-UniRule"/>
</dbReference>
<accession>A0A6P4A240</accession>
<feature type="region of interest" description="Disordered" evidence="7">
    <location>
        <begin position="58"/>
        <end position="81"/>
    </location>
</feature>
<name>A0A6P4A240_ZIZJJ</name>
<dbReference type="Proteomes" id="UP001652623">
    <property type="component" value="Chromosome 3"/>
</dbReference>
<dbReference type="InterPro" id="IPR008266">
    <property type="entry name" value="Tyr_kinase_AS"/>
</dbReference>
<evidence type="ECO:0000256" key="5">
    <source>
        <dbReference type="ARBA" id="ARBA00022840"/>
    </source>
</evidence>
<dbReference type="InterPro" id="IPR000719">
    <property type="entry name" value="Prot_kinase_dom"/>
</dbReference>
<reference evidence="10" key="1">
    <citation type="submission" date="2025-08" db="UniProtKB">
        <authorList>
            <consortium name="RefSeq"/>
        </authorList>
    </citation>
    <scope>IDENTIFICATION</scope>
    <source>
        <tissue evidence="10">Seedling</tissue>
    </source>
</reference>
<dbReference type="KEGG" id="zju:107422118"/>
<dbReference type="SUPFAM" id="SSF56112">
    <property type="entry name" value="Protein kinase-like (PK-like)"/>
    <property type="match status" value="1"/>
</dbReference>
<evidence type="ECO:0000256" key="6">
    <source>
        <dbReference type="PROSITE-ProRule" id="PRU10141"/>
    </source>
</evidence>
<dbReference type="InterPro" id="IPR017441">
    <property type="entry name" value="Protein_kinase_ATP_BS"/>
</dbReference>
<keyword evidence="5 6" id="KW-0067">ATP-binding</keyword>
<evidence type="ECO:0000256" key="7">
    <source>
        <dbReference type="SAM" id="MobiDB-lite"/>
    </source>
</evidence>
<keyword evidence="4" id="KW-0418">Kinase</keyword>
<dbReference type="GeneID" id="107422118"/>
<evidence type="ECO:0000256" key="2">
    <source>
        <dbReference type="ARBA" id="ARBA00022679"/>
    </source>
</evidence>
<protein>
    <submittedName>
        <fullName evidence="10">PTI1-like tyrosine-protein kinase 1 isoform X1</fullName>
    </submittedName>
</protein>
<evidence type="ECO:0000256" key="4">
    <source>
        <dbReference type="ARBA" id="ARBA00022777"/>
    </source>
</evidence>
<dbReference type="InterPro" id="IPR020635">
    <property type="entry name" value="Tyr_kinase_cat_dom"/>
</dbReference>
<feature type="compositionally biased region" description="Polar residues" evidence="7">
    <location>
        <begin position="58"/>
        <end position="78"/>
    </location>
</feature>
<sequence length="403" mass="44741">MGSGDHERHDGVGAHAPRPGYFLRLDNTSTEDDIYLKKRVRMRRWLCCTCQVEESYQSNESEQLKSPKNYTEGNQKGSKVSVPVKPEVQKAAPPIEVPALPLEELKETTDNFGSKALIGEGSYGRVYYATLNNGKAVAVKKLDVSSEPETNVEFLTQVSMVSRLKHENLVELLGYCVEGNLRVLAYEFATMGSLHDILHGRKGVQGAQPGPTLDWMQRVRIAVDAARGLEYLHEKVQPSIIHRDIRSSNVLLFEDFKAKIADFNLSNQAPDMAARLHSTRVLGTFGYHAPEYAMTGQLTQKSDVYSFGVVLLELLTGRKPVDHTMPRGQQSLVTWATPRLSEDKVKQCVDPKLKGEYPPKGVAKLAAVAALCVQYEAEFRPNMSIVVKALQPLLKPPTPAPET</sequence>
<proteinExistence type="predicted"/>
<feature type="domain" description="Protein kinase" evidence="8">
    <location>
        <begin position="112"/>
        <end position="394"/>
    </location>
</feature>
<dbReference type="InterPro" id="IPR052101">
    <property type="entry name" value="Plant_StressResp_Kinase"/>
</dbReference>
<gene>
    <name evidence="10" type="primary">LOC107422118</name>
</gene>
<dbReference type="AlphaFoldDB" id="A0A6P4A240"/>
<dbReference type="PANTHER" id="PTHR47983:SF7">
    <property type="entry name" value="PROTEIN KINASE SUPERFAMILY PROTEIN"/>
    <property type="match status" value="1"/>
</dbReference>
<feature type="binding site" evidence="6">
    <location>
        <position position="141"/>
    </location>
    <ligand>
        <name>ATP</name>
        <dbReference type="ChEBI" id="CHEBI:30616"/>
    </ligand>
</feature>
<evidence type="ECO:0000256" key="3">
    <source>
        <dbReference type="ARBA" id="ARBA00022741"/>
    </source>
</evidence>
<dbReference type="GO" id="GO:0019901">
    <property type="term" value="F:protein kinase binding"/>
    <property type="evidence" value="ECO:0007669"/>
    <property type="project" value="UniProtKB-ARBA"/>
</dbReference>
<evidence type="ECO:0000256" key="1">
    <source>
        <dbReference type="ARBA" id="ARBA00022553"/>
    </source>
</evidence>
<dbReference type="PANTHER" id="PTHR47983">
    <property type="entry name" value="PTO-INTERACTING PROTEIN 1-LIKE"/>
    <property type="match status" value="1"/>
</dbReference>
<keyword evidence="2" id="KW-0808">Transferase</keyword>
<keyword evidence="3 6" id="KW-0547">Nucleotide-binding</keyword>
<dbReference type="PROSITE" id="PS00109">
    <property type="entry name" value="PROTEIN_KINASE_TYR"/>
    <property type="match status" value="1"/>
</dbReference>
<dbReference type="PROSITE" id="PS00107">
    <property type="entry name" value="PROTEIN_KINASE_ATP"/>
    <property type="match status" value="1"/>
</dbReference>
<dbReference type="Pfam" id="PF07714">
    <property type="entry name" value="PK_Tyr_Ser-Thr"/>
    <property type="match status" value="1"/>
</dbReference>
<evidence type="ECO:0000313" key="9">
    <source>
        <dbReference type="Proteomes" id="UP001652623"/>
    </source>
</evidence>
<organism evidence="9 10">
    <name type="scientific">Ziziphus jujuba</name>
    <name type="common">Chinese jujube</name>
    <name type="synonym">Ziziphus sativa</name>
    <dbReference type="NCBI Taxonomy" id="326968"/>
    <lineage>
        <taxon>Eukaryota</taxon>
        <taxon>Viridiplantae</taxon>
        <taxon>Streptophyta</taxon>
        <taxon>Embryophyta</taxon>
        <taxon>Tracheophyta</taxon>
        <taxon>Spermatophyta</taxon>
        <taxon>Magnoliopsida</taxon>
        <taxon>eudicotyledons</taxon>
        <taxon>Gunneridae</taxon>
        <taxon>Pentapetalae</taxon>
        <taxon>rosids</taxon>
        <taxon>fabids</taxon>
        <taxon>Rosales</taxon>
        <taxon>Rhamnaceae</taxon>
        <taxon>Paliureae</taxon>
        <taxon>Ziziphus</taxon>
    </lineage>
</organism>
<dbReference type="GO" id="GO:0004715">
    <property type="term" value="F:non-membrane spanning protein tyrosine kinase activity"/>
    <property type="evidence" value="ECO:0007669"/>
    <property type="project" value="UniProtKB-EC"/>
</dbReference>